<gene>
    <name evidence="2" type="ORF">N802_06240</name>
</gene>
<sequence length="403" mass="42950">MRSTWSLASTTAAAFDNRAPPARMRAVSDDYVIDAFGARWSLEAGDLDPAERDRLHVLWEACRVPGARSDDDGVEPFEVRHADPYAVSRAITLASIKRRMGEAVLLHAAGFSDGDGDGDGENTRAIAFVGPSGTGKSTAARTLGQHFGYLSDETVAIESDDRISPYPKPVSTIVDPGARWEKEEHSPTELGLREAGGTAYLHAVVVLDRDPRHEVPELTELPLVDAVLAVTKESSSLPLLERPMQRIAQVVSAGGGPYVLRYSEIGECVDLVRSLFDREGGATSERAEWATTEGTTGAPPPSPGSSEFGADPLDAAMVVERAPWRDALHGEGGSIVLIGSDLLRLGPVGEVVWQQAADPVRVGEVRAAVVEALGDHPDATRIVDDGIRSMVESGVLRVTSPHG</sequence>
<evidence type="ECO:0000256" key="1">
    <source>
        <dbReference type="SAM" id="MobiDB-lite"/>
    </source>
</evidence>
<reference evidence="2 3" key="1">
    <citation type="submission" date="2013-08" db="EMBL/GenBank/DDBJ databases">
        <title>The genome sequence of Knoellia sinensis.</title>
        <authorList>
            <person name="Zhu W."/>
            <person name="Wang G."/>
        </authorList>
    </citation>
    <scope>NUCLEOTIDE SEQUENCE [LARGE SCALE GENOMIC DNA]</scope>
    <source>
        <strain evidence="2 3">KCTC 19936</strain>
    </source>
</reference>
<evidence type="ECO:0000313" key="3">
    <source>
        <dbReference type="Proteomes" id="UP000030002"/>
    </source>
</evidence>
<evidence type="ECO:0000313" key="2">
    <source>
        <dbReference type="EMBL" id="KGN30805.1"/>
    </source>
</evidence>
<dbReference type="Gene3D" id="3.40.50.300">
    <property type="entry name" value="P-loop containing nucleotide triphosphate hydrolases"/>
    <property type="match status" value="1"/>
</dbReference>
<accession>A0A0A0J031</accession>
<dbReference type="STRING" id="1385520.N802_06240"/>
<dbReference type="AlphaFoldDB" id="A0A0A0J031"/>
<name>A0A0A0J031_9MICO</name>
<dbReference type="EMBL" id="AVPJ01000016">
    <property type="protein sequence ID" value="KGN30805.1"/>
    <property type="molecule type" value="Genomic_DNA"/>
</dbReference>
<organism evidence="2 3">
    <name type="scientific">Knoellia sinensis KCTC 19936</name>
    <dbReference type="NCBI Taxonomy" id="1385520"/>
    <lineage>
        <taxon>Bacteria</taxon>
        <taxon>Bacillati</taxon>
        <taxon>Actinomycetota</taxon>
        <taxon>Actinomycetes</taxon>
        <taxon>Micrococcales</taxon>
        <taxon>Intrasporangiaceae</taxon>
        <taxon>Knoellia</taxon>
    </lineage>
</organism>
<dbReference type="InterPro" id="IPR027417">
    <property type="entry name" value="P-loop_NTPase"/>
</dbReference>
<keyword evidence="3" id="KW-1185">Reference proteome</keyword>
<proteinExistence type="predicted"/>
<protein>
    <submittedName>
        <fullName evidence="2">Uncharacterized protein</fullName>
    </submittedName>
</protein>
<dbReference type="eggNOG" id="COG0488">
    <property type="taxonomic scope" value="Bacteria"/>
</dbReference>
<dbReference type="Proteomes" id="UP000030002">
    <property type="component" value="Unassembled WGS sequence"/>
</dbReference>
<feature type="region of interest" description="Disordered" evidence="1">
    <location>
        <begin position="283"/>
        <end position="310"/>
    </location>
</feature>
<dbReference type="CDD" id="cd01983">
    <property type="entry name" value="SIMIBI"/>
    <property type="match status" value="1"/>
</dbReference>
<comment type="caution">
    <text evidence="2">The sequence shown here is derived from an EMBL/GenBank/DDBJ whole genome shotgun (WGS) entry which is preliminary data.</text>
</comment>
<dbReference type="SUPFAM" id="SSF52540">
    <property type="entry name" value="P-loop containing nucleoside triphosphate hydrolases"/>
    <property type="match status" value="2"/>
</dbReference>